<gene>
    <name evidence="8" type="ORF">OM076_08035</name>
</gene>
<dbReference type="GO" id="GO:0000160">
    <property type="term" value="P:phosphorelay signal transduction system"/>
    <property type="evidence" value="ECO:0007669"/>
    <property type="project" value="InterPro"/>
</dbReference>
<dbReference type="PROSITE" id="PS50125">
    <property type="entry name" value="GUANYLATE_CYCLASE_2"/>
    <property type="match status" value="1"/>
</dbReference>
<dbReference type="CDD" id="cd15831">
    <property type="entry name" value="BTAD"/>
    <property type="match status" value="1"/>
</dbReference>
<dbReference type="CDD" id="cd00383">
    <property type="entry name" value="trans_reg_C"/>
    <property type="match status" value="1"/>
</dbReference>
<evidence type="ECO:0000256" key="4">
    <source>
        <dbReference type="ARBA" id="ARBA00023163"/>
    </source>
</evidence>
<accession>A0A9X3MUT3</accession>
<evidence type="ECO:0000256" key="2">
    <source>
        <dbReference type="ARBA" id="ARBA00023015"/>
    </source>
</evidence>
<feature type="domain" description="OmpR/PhoB-type" evidence="7">
    <location>
        <begin position="1"/>
        <end position="90"/>
    </location>
</feature>
<dbReference type="CDD" id="cd07302">
    <property type="entry name" value="CHD"/>
    <property type="match status" value="1"/>
</dbReference>
<feature type="domain" description="Guanylate cyclase" evidence="6">
    <location>
        <begin position="280"/>
        <end position="403"/>
    </location>
</feature>
<dbReference type="SUPFAM" id="SSF52540">
    <property type="entry name" value="P-loop containing nucleoside triphosphate hydrolases"/>
    <property type="match status" value="1"/>
</dbReference>
<dbReference type="InterPro" id="IPR036388">
    <property type="entry name" value="WH-like_DNA-bd_sf"/>
</dbReference>
<dbReference type="SMART" id="SM01043">
    <property type="entry name" value="BTAD"/>
    <property type="match status" value="1"/>
</dbReference>
<dbReference type="GO" id="GO:0009190">
    <property type="term" value="P:cyclic nucleotide biosynthetic process"/>
    <property type="evidence" value="ECO:0007669"/>
    <property type="project" value="InterPro"/>
</dbReference>
<dbReference type="InterPro" id="IPR051677">
    <property type="entry name" value="AfsR-DnrI-RedD_regulator"/>
</dbReference>
<dbReference type="Pfam" id="PF00211">
    <property type="entry name" value="Guanylate_cyc"/>
    <property type="match status" value="1"/>
</dbReference>
<dbReference type="GO" id="GO:0006355">
    <property type="term" value="P:regulation of DNA-templated transcription"/>
    <property type="evidence" value="ECO:0007669"/>
    <property type="project" value="InterPro"/>
</dbReference>
<dbReference type="Pfam" id="PF03704">
    <property type="entry name" value="BTAD"/>
    <property type="match status" value="1"/>
</dbReference>
<dbReference type="InterPro" id="IPR001867">
    <property type="entry name" value="OmpR/PhoB-type_DNA-bd"/>
</dbReference>
<evidence type="ECO:0000313" key="8">
    <source>
        <dbReference type="EMBL" id="MDA0160208.1"/>
    </source>
</evidence>
<dbReference type="Proteomes" id="UP001149140">
    <property type="component" value="Unassembled WGS sequence"/>
</dbReference>
<feature type="DNA-binding region" description="OmpR/PhoB-type" evidence="5">
    <location>
        <begin position="1"/>
        <end position="90"/>
    </location>
</feature>
<dbReference type="GO" id="GO:0004016">
    <property type="term" value="F:adenylate cyclase activity"/>
    <property type="evidence" value="ECO:0007669"/>
    <property type="project" value="UniProtKB-ARBA"/>
</dbReference>
<dbReference type="InterPro" id="IPR016032">
    <property type="entry name" value="Sig_transdc_resp-reg_C-effctor"/>
</dbReference>
<dbReference type="RefSeq" id="WP_270038975.1">
    <property type="nucleotide sequence ID" value="NZ_JAPDOD010000004.1"/>
</dbReference>
<dbReference type="SUPFAM" id="SSF46894">
    <property type="entry name" value="C-terminal effector domain of the bipartite response regulators"/>
    <property type="match status" value="1"/>
</dbReference>
<dbReference type="SUPFAM" id="SSF55073">
    <property type="entry name" value="Nucleotide cyclase"/>
    <property type="match status" value="1"/>
</dbReference>
<evidence type="ECO:0000256" key="1">
    <source>
        <dbReference type="ARBA" id="ARBA00005820"/>
    </source>
</evidence>
<dbReference type="InterPro" id="IPR005158">
    <property type="entry name" value="BTAD"/>
</dbReference>
<dbReference type="InterPro" id="IPR001054">
    <property type="entry name" value="A/G_cyclase"/>
</dbReference>
<dbReference type="Gene3D" id="1.10.10.10">
    <property type="entry name" value="Winged helix-like DNA-binding domain superfamily/Winged helix DNA-binding domain"/>
    <property type="match status" value="1"/>
</dbReference>
<keyword evidence="9" id="KW-1185">Reference proteome</keyword>
<protein>
    <submittedName>
        <fullName evidence="8">AAA family ATPase</fullName>
    </submittedName>
</protein>
<dbReference type="PROSITE" id="PS51755">
    <property type="entry name" value="OMPR_PHOB"/>
    <property type="match status" value="1"/>
</dbReference>
<evidence type="ECO:0000256" key="5">
    <source>
        <dbReference type="PROSITE-ProRule" id="PRU01091"/>
    </source>
</evidence>
<proteinExistence type="inferred from homology"/>
<dbReference type="Pfam" id="PF13191">
    <property type="entry name" value="AAA_16"/>
    <property type="match status" value="1"/>
</dbReference>
<evidence type="ECO:0000256" key="3">
    <source>
        <dbReference type="ARBA" id="ARBA00023125"/>
    </source>
</evidence>
<dbReference type="InterPro" id="IPR041664">
    <property type="entry name" value="AAA_16"/>
</dbReference>
<evidence type="ECO:0000259" key="7">
    <source>
        <dbReference type="PROSITE" id="PS51755"/>
    </source>
</evidence>
<dbReference type="PANTHER" id="PTHR35807:SF1">
    <property type="entry name" value="TRANSCRIPTIONAL REGULATOR REDD"/>
    <property type="match status" value="1"/>
</dbReference>
<dbReference type="InterPro" id="IPR027417">
    <property type="entry name" value="P-loop_NTPase"/>
</dbReference>
<dbReference type="AlphaFoldDB" id="A0A9X3MUT3"/>
<dbReference type="EMBL" id="JAPDOD010000004">
    <property type="protein sequence ID" value="MDA0160208.1"/>
    <property type="molecule type" value="Genomic_DNA"/>
</dbReference>
<dbReference type="SMART" id="SM00862">
    <property type="entry name" value="Trans_reg_C"/>
    <property type="match status" value="1"/>
</dbReference>
<dbReference type="SUPFAM" id="SSF48452">
    <property type="entry name" value="TPR-like"/>
    <property type="match status" value="3"/>
</dbReference>
<dbReference type="Gene3D" id="3.30.70.1230">
    <property type="entry name" value="Nucleotide cyclase"/>
    <property type="match status" value="1"/>
</dbReference>
<reference evidence="8" key="1">
    <citation type="submission" date="2022-10" db="EMBL/GenBank/DDBJ databases">
        <title>The WGS of Solirubrobacter ginsenosidimutans DSM 21036.</title>
        <authorList>
            <person name="Jiang Z."/>
        </authorList>
    </citation>
    <scope>NUCLEOTIDE SEQUENCE</scope>
    <source>
        <strain evidence="8">DSM 21036</strain>
    </source>
</reference>
<dbReference type="Pfam" id="PF00486">
    <property type="entry name" value="Trans_reg_C"/>
    <property type="match status" value="1"/>
</dbReference>
<dbReference type="InterPro" id="IPR029787">
    <property type="entry name" value="Nucleotide_cyclase"/>
</dbReference>
<dbReference type="PANTHER" id="PTHR35807">
    <property type="entry name" value="TRANSCRIPTIONAL REGULATOR REDD-RELATED"/>
    <property type="match status" value="1"/>
</dbReference>
<evidence type="ECO:0000259" key="6">
    <source>
        <dbReference type="PROSITE" id="PS50125"/>
    </source>
</evidence>
<dbReference type="FunFam" id="1.25.40.10:FF:000222">
    <property type="entry name" value="SARP family transcriptional regulator"/>
    <property type="match status" value="1"/>
</dbReference>
<keyword evidence="4" id="KW-0804">Transcription</keyword>
<dbReference type="GO" id="GO:0003677">
    <property type="term" value="F:DNA binding"/>
    <property type="evidence" value="ECO:0007669"/>
    <property type="project" value="UniProtKB-UniRule"/>
</dbReference>
<keyword evidence="2" id="KW-0805">Transcription regulation</keyword>
<evidence type="ECO:0000313" key="9">
    <source>
        <dbReference type="Proteomes" id="UP001149140"/>
    </source>
</evidence>
<organism evidence="8 9">
    <name type="scientific">Solirubrobacter ginsenosidimutans</name>
    <dbReference type="NCBI Taxonomy" id="490573"/>
    <lineage>
        <taxon>Bacteria</taxon>
        <taxon>Bacillati</taxon>
        <taxon>Actinomycetota</taxon>
        <taxon>Thermoleophilia</taxon>
        <taxon>Solirubrobacterales</taxon>
        <taxon>Solirubrobacteraceae</taxon>
        <taxon>Solirubrobacter</taxon>
    </lineage>
</organism>
<dbReference type="InterPro" id="IPR011990">
    <property type="entry name" value="TPR-like_helical_dom_sf"/>
</dbReference>
<sequence length="1266" mass="136307">MQFRILGPLEVAGDDGVLALGGVKPRAVLAVLLLHANEPVSAERLALALWGEDAPGRATKTVQVHVSRLRKALGGGDIVATTPGGYRLRVEPGELDSERFNALVATGRDALAAGEPEHAAAVLREALNLWRGPPLAELAFEPFARQAITRLEEQRLIALEARVDADLAAGWHAALIPELQQLSAAHPTRERLAGQLVLALYRSGRQADALAAYRTTRDLLVDQLGLDPGRELRALEQRVLQQDPALDLVTVKERRPVPVVVEETPSAVVVAPPVIRRSVTVLVVTLRTLSRYNHADPEVGRRLMALGRNEAVRIIVRHGGRFHAGLGSQLLGVFGLSASHEDDALRALNAAVQLREGVTTLMHGEPGTLDLRIGLDAGEIVAEGTGEEMSLFGNPLDGAVGLASIAREGQILLSEATRRLAPDAIRVQPADHDAWLLSAIIPNAPAVRRRHSMPMVGRDEELAIALAAFERATTTRSAQLLTVVGEAGLGKSRLAQEFRHRVVKRATTLVAQCGALGDGSSLWPLRDALADLAGGGSRDAIRRLLGDAEDADQVADLVHAGLGLGDIAADQDRVPWALRRLLETIADAGPLVLILEDAHAAEPRLIDLLEYLVEWLTTAPLFVLCLARPEFLESRRAWIGGRAGVAAISLSPLSGDDAARLLEHLVDERSAPLSRPTDVLDAAEGNPLFIEQMFAMRIEDGCGGEQRIPATIQALVAARLDRLGDGERAVIERASVIGRRFAASAVTELLPVESRPAAGQHLRELVHRGLITPDRSPIGGEDVLRFHHILIRDVAYAVCAKEVRGRVHEDFANSLARREENVDESVGYHLEQAFGYRAELERVDEEARQLATSAAERLAVAGRRALARGDASAASRLLTRAASLFEAGGDVRPDVLLALGSALCDSGDFPAAGPILRTALKAARAQHEETLVARTMLELSNQRLFADPHPDVAAMHETAEEAIKIFDRYGDDSGLARAWNHIGFLHWTRLHMGLVEAALDRSIVYATRVGDARERSEAFNTLLRATVVGPSPVDVGIRRCEAARGNVAEGISLTAVTDITMAVLEAMRMNIDIARDLYQGARQRLEEHGLGLKLAGLEIYAAMVELIAGDPSIVEPGLERAYAALERVGERGRLPTVLAFLARTRCALGAYDDALRFTHLSEKLNYRHDAASQILWAGTRGRVLARAGETGEAERLARFSVTTAQSTDADFLTAQALTDLADVLDVLGKGDEAVAALDQAIVLHEAKQNVASTRSARALRAALVGY</sequence>
<keyword evidence="3 5" id="KW-0238">DNA-binding</keyword>
<name>A0A9X3MUT3_9ACTN</name>
<comment type="similarity">
    <text evidence="1">Belongs to the AfsR/DnrI/RedD regulatory family.</text>
</comment>
<comment type="caution">
    <text evidence="8">The sequence shown here is derived from an EMBL/GenBank/DDBJ whole genome shotgun (WGS) entry which is preliminary data.</text>
</comment>
<dbReference type="Gene3D" id="1.25.40.10">
    <property type="entry name" value="Tetratricopeptide repeat domain"/>
    <property type="match status" value="3"/>
</dbReference>